<dbReference type="InterPro" id="IPR003010">
    <property type="entry name" value="C-N_Hydrolase"/>
</dbReference>
<comment type="similarity">
    <text evidence="9">Belongs to the NAD synthetase family.</text>
</comment>
<dbReference type="Gene3D" id="3.60.110.10">
    <property type="entry name" value="Carbon-nitrogen hydrolase"/>
    <property type="match status" value="1"/>
</dbReference>
<evidence type="ECO:0000256" key="4">
    <source>
        <dbReference type="ARBA" id="ARBA00022741"/>
    </source>
</evidence>
<comment type="catalytic activity">
    <reaction evidence="7 8">
        <text>deamido-NAD(+) + L-glutamine + ATP + H2O = L-glutamate + AMP + diphosphate + NAD(+) + H(+)</text>
        <dbReference type="Rhea" id="RHEA:24384"/>
        <dbReference type="ChEBI" id="CHEBI:15377"/>
        <dbReference type="ChEBI" id="CHEBI:15378"/>
        <dbReference type="ChEBI" id="CHEBI:29985"/>
        <dbReference type="ChEBI" id="CHEBI:30616"/>
        <dbReference type="ChEBI" id="CHEBI:33019"/>
        <dbReference type="ChEBI" id="CHEBI:57540"/>
        <dbReference type="ChEBI" id="CHEBI:58359"/>
        <dbReference type="ChEBI" id="CHEBI:58437"/>
        <dbReference type="ChEBI" id="CHEBI:456215"/>
        <dbReference type="EC" id="6.3.5.1"/>
    </reaction>
</comment>
<dbReference type="PIRSF" id="PIRSF006630">
    <property type="entry name" value="NADS_GAT"/>
    <property type="match status" value="1"/>
</dbReference>
<dbReference type="SUPFAM" id="SSF52402">
    <property type="entry name" value="Adenine nucleotide alpha hydrolases-like"/>
    <property type="match status" value="1"/>
</dbReference>
<dbReference type="PANTHER" id="PTHR23090:SF9">
    <property type="entry name" value="GLUTAMINE-DEPENDENT NAD(+) SYNTHETASE"/>
    <property type="match status" value="1"/>
</dbReference>
<dbReference type="NCBIfam" id="NF010588">
    <property type="entry name" value="PRK13981.1"/>
    <property type="match status" value="1"/>
</dbReference>
<keyword evidence="12" id="KW-1185">Reference proteome</keyword>
<dbReference type="UniPathway" id="UPA00253">
    <property type="reaction ID" value="UER00334"/>
</dbReference>
<feature type="binding site" evidence="7">
    <location>
        <position position="119"/>
    </location>
    <ligand>
        <name>L-glutamine</name>
        <dbReference type="ChEBI" id="CHEBI:58359"/>
    </ligand>
</feature>
<comment type="pathway">
    <text evidence="1 7 8">Cofactor biosynthesis; NAD(+) biosynthesis; NAD(+) from deamido-NAD(+) (L-Gln route): step 1/1.</text>
</comment>
<dbReference type="EC" id="6.3.5.1" evidence="7 8"/>
<dbReference type="Gene3D" id="3.40.50.620">
    <property type="entry name" value="HUPs"/>
    <property type="match status" value="1"/>
</dbReference>
<proteinExistence type="inferred from homology"/>
<evidence type="ECO:0000313" key="11">
    <source>
        <dbReference type="EMBL" id="KAB1440817.1"/>
    </source>
</evidence>
<keyword evidence="4 7" id="KW-0547">Nucleotide-binding</keyword>
<dbReference type="InterPro" id="IPR014729">
    <property type="entry name" value="Rossmann-like_a/b/a_fold"/>
</dbReference>
<evidence type="ECO:0000256" key="8">
    <source>
        <dbReference type="PIRNR" id="PIRNR006630"/>
    </source>
</evidence>
<dbReference type="CDD" id="cd00553">
    <property type="entry name" value="NAD_synthase"/>
    <property type="match status" value="1"/>
</dbReference>
<name>A0A6N6MZ31_9BACT</name>
<dbReference type="GO" id="GO:0005737">
    <property type="term" value="C:cytoplasm"/>
    <property type="evidence" value="ECO:0007669"/>
    <property type="project" value="InterPro"/>
</dbReference>
<dbReference type="RefSeq" id="WP_151151561.1">
    <property type="nucleotide sequence ID" value="NZ_WAIE01000006.1"/>
</dbReference>
<evidence type="ECO:0000259" key="10">
    <source>
        <dbReference type="PROSITE" id="PS50263"/>
    </source>
</evidence>
<dbReference type="FunFam" id="3.40.50.620:FF:000106">
    <property type="entry name" value="Glutamine-dependent NAD(+) synthetase"/>
    <property type="match status" value="1"/>
</dbReference>
<feature type="binding site" evidence="7">
    <location>
        <position position="384"/>
    </location>
    <ligand>
        <name>deamido-NAD(+)</name>
        <dbReference type="ChEBI" id="CHEBI:58437"/>
        <note>ligand shared between two neighboring subunits</note>
    </ligand>
</feature>
<dbReference type="SUPFAM" id="SSF56317">
    <property type="entry name" value="Carbon-nitrogen hydrolase"/>
    <property type="match status" value="1"/>
</dbReference>
<dbReference type="GO" id="GO:0003952">
    <property type="term" value="F:NAD+ synthase (glutamine-hydrolyzing) activity"/>
    <property type="evidence" value="ECO:0007669"/>
    <property type="project" value="UniProtKB-UniRule"/>
</dbReference>
<reference evidence="11 12" key="1">
    <citation type="journal article" date="2017" name="Int. J. Syst. Evol. Microbiol.">
        <title>Desulfovibrio senegalensis sp. nov., a mesophilic sulfate reducer isolated from marine sediment.</title>
        <authorList>
            <person name="Thioye A."/>
            <person name="Gam Z.B.A."/>
            <person name="Mbengue M."/>
            <person name="Cayol J.L."/>
            <person name="Joseph-Bartoli M."/>
            <person name="Toure-Kane C."/>
            <person name="Labat M."/>
        </authorList>
    </citation>
    <scope>NUCLEOTIDE SEQUENCE [LARGE SCALE GENOMIC DNA]</scope>
    <source>
        <strain evidence="11 12">DSM 101509</strain>
    </source>
</reference>
<feature type="domain" description="CN hydrolase" evidence="10">
    <location>
        <begin position="1"/>
        <end position="261"/>
    </location>
</feature>
<feature type="binding site" evidence="7">
    <location>
        <position position="191"/>
    </location>
    <ligand>
        <name>L-glutamine</name>
        <dbReference type="ChEBI" id="CHEBI:58359"/>
    </ligand>
</feature>
<accession>A0A6N6MZ31</accession>
<dbReference type="InterPro" id="IPR022310">
    <property type="entry name" value="NAD/GMP_synthase"/>
</dbReference>
<comment type="caution">
    <text evidence="11">The sequence shown here is derived from an EMBL/GenBank/DDBJ whole genome shotgun (WGS) entry which is preliminary data.</text>
</comment>
<feature type="binding site" evidence="7">
    <location>
        <position position="413"/>
    </location>
    <ligand>
        <name>deamido-NAD(+)</name>
        <dbReference type="ChEBI" id="CHEBI:58437"/>
        <note>ligand shared between two neighboring subunits</note>
    </ligand>
</feature>
<dbReference type="InterPro" id="IPR003694">
    <property type="entry name" value="NAD_synthase"/>
</dbReference>
<protein>
    <recommendedName>
        <fullName evidence="7 8">Glutamine-dependent NAD(+) synthetase</fullName>
        <ecNumber evidence="7 8">6.3.5.1</ecNumber>
    </recommendedName>
    <alternativeName>
        <fullName evidence="7 8">NAD(+) synthase [glutamine-hydrolyzing]</fullName>
    </alternativeName>
</protein>
<dbReference type="OrthoDB" id="9799210at2"/>
<gene>
    <name evidence="7" type="primary">nadE</name>
    <name evidence="11" type="ORF">F8A88_12765</name>
</gene>
<feature type="binding site" evidence="7">
    <location>
        <position position="408"/>
    </location>
    <ligand>
        <name>ATP</name>
        <dbReference type="ChEBI" id="CHEBI:30616"/>
    </ligand>
</feature>
<feature type="binding site" evidence="7">
    <location>
        <begin position="301"/>
        <end position="308"/>
    </location>
    <ligand>
        <name>ATP</name>
        <dbReference type="ChEBI" id="CHEBI:30616"/>
    </ligand>
</feature>
<sequence length="553" mass="60043">MKIGILQINPVVGDLEGNCARILDAAKKAAAQGADFSIAPELALIGYPPRDLLLYAGFVRKAELAAEQLAGQLADLPPLLMGSVLANHSDTGKPVYNAALWLRDGTIERSFHKSLLPTYDVFDEARYFEPAPKSESGSANILEFMGRKMAVTICEDAWNDKDFWETRPYHTDPLEQAAAHSPDLILNLSASPFSLGKQQLRQNMLGAIAEKYGVPLVYVNQTGGNDDLMFDGRSCIFDARGELVARARGFDESVLVTEVFETAPNAVADDDFSREAETWRALVMGVGDYVTKSGFSTVLLGLSGGIDSGLTAAVAAEALGAENVTGVLMPSPYSSQGSIDDSIALAENLGIKTLTLPIEPIMDSFTQALAQPFAGMEPDTTEENIQSRIRGNLLMALSNKYRSLLLTTGNKSELAVGYCTIYGDMSGGFAVISDVPKVLVFSLCRWINATLGQRIPEAVITKPPSAELRPDQKDEDSLPPYEILDAILELHIEKHKDAEEITALGFDEQTVLHVLRLVSMAEFKRRQAAPGIKLTPRSFGTGWRMPLACKRNL</sequence>
<evidence type="ECO:0000256" key="1">
    <source>
        <dbReference type="ARBA" id="ARBA00005188"/>
    </source>
</evidence>
<evidence type="ECO:0000256" key="9">
    <source>
        <dbReference type="RuleBase" id="RU003811"/>
    </source>
</evidence>
<dbReference type="GO" id="GO:0009435">
    <property type="term" value="P:NAD+ biosynthetic process"/>
    <property type="evidence" value="ECO:0007669"/>
    <property type="project" value="UniProtKB-UniRule"/>
</dbReference>
<comment type="similarity">
    <text evidence="2 7 8">In the C-terminal section; belongs to the NAD synthetase family.</text>
</comment>
<keyword evidence="3 7" id="KW-0436">Ligase</keyword>
<dbReference type="Proteomes" id="UP000438699">
    <property type="component" value="Unassembled WGS sequence"/>
</dbReference>
<evidence type="ECO:0000256" key="2">
    <source>
        <dbReference type="ARBA" id="ARBA00007145"/>
    </source>
</evidence>
<keyword evidence="5 7" id="KW-0067">ATP-binding</keyword>
<comment type="function">
    <text evidence="7">Catalyzes the ATP-dependent amidation of deamido-NAD to form NAD. Uses L-glutamine as a nitrogen source.</text>
</comment>
<dbReference type="NCBIfam" id="TIGR00552">
    <property type="entry name" value="nadE"/>
    <property type="match status" value="1"/>
</dbReference>
<feature type="active site" description="For glutaminase activity" evidence="7">
    <location>
        <position position="113"/>
    </location>
</feature>
<feature type="binding site" evidence="7">
    <location>
        <position position="524"/>
    </location>
    <ligand>
        <name>deamido-NAD(+)</name>
        <dbReference type="ChEBI" id="CHEBI:58437"/>
        <note>ligand shared between two neighboring subunits</note>
    </ligand>
</feature>
<comment type="caution">
    <text evidence="7">Lacks conserved residue(s) required for the propagation of feature annotation.</text>
</comment>
<dbReference type="EMBL" id="WAIE01000006">
    <property type="protein sequence ID" value="KAB1440817.1"/>
    <property type="molecule type" value="Genomic_DNA"/>
</dbReference>
<dbReference type="InterPro" id="IPR036526">
    <property type="entry name" value="C-N_Hydrolase_sf"/>
</dbReference>
<dbReference type="AlphaFoldDB" id="A0A6N6MZ31"/>
<dbReference type="HAMAP" id="MF_02090">
    <property type="entry name" value="NadE_glutamine_dep"/>
    <property type="match status" value="1"/>
</dbReference>
<dbReference type="InterPro" id="IPR014445">
    <property type="entry name" value="Gln-dep_NAD_synthase"/>
</dbReference>
<organism evidence="11 12">
    <name type="scientific">Pseudodesulfovibrio senegalensis</name>
    <dbReference type="NCBI Taxonomy" id="1721087"/>
    <lineage>
        <taxon>Bacteria</taxon>
        <taxon>Pseudomonadati</taxon>
        <taxon>Thermodesulfobacteriota</taxon>
        <taxon>Desulfovibrionia</taxon>
        <taxon>Desulfovibrionales</taxon>
        <taxon>Desulfovibrionaceae</taxon>
    </lineage>
</organism>
<feature type="active site" description="Proton acceptor; for glutaminase activity" evidence="7">
    <location>
        <position position="41"/>
    </location>
</feature>
<dbReference type="GO" id="GO:0004359">
    <property type="term" value="F:glutaminase activity"/>
    <property type="evidence" value="ECO:0007669"/>
    <property type="project" value="InterPro"/>
</dbReference>
<evidence type="ECO:0000256" key="5">
    <source>
        <dbReference type="ARBA" id="ARBA00022840"/>
    </source>
</evidence>
<dbReference type="CDD" id="cd07570">
    <property type="entry name" value="GAT_Gln-NAD-synth"/>
    <property type="match status" value="1"/>
</dbReference>
<evidence type="ECO:0000313" key="12">
    <source>
        <dbReference type="Proteomes" id="UP000438699"/>
    </source>
</evidence>
<keyword evidence="6 7" id="KW-0520">NAD</keyword>
<feature type="binding site" evidence="7">
    <location>
        <position position="197"/>
    </location>
    <ligand>
        <name>L-glutamine</name>
        <dbReference type="ChEBI" id="CHEBI:58359"/>
    </ligand>
</feature>
<dbReference type="GO" id="GO:0005524">
    <property type="term" value="F:ATP binding"/>
    <property type="evidence" value="ECO:0007669"/>
    <property type="project" value="UniProtKB-UniRule"/>
</dbReference>
<dbReference type="GO" id="GO:0008795">
    <property type="term" value="F:NAD+ synthase activity"/>
    <property type="evidence" value="ECO:0007669"/>
    <property type="project" value="UniProtKB-UniRule"/>
</dbReference>
<evidence type="ECO:0000256" key="3">
    <source>
        <dbReference type="ARBA" id="ARBA00022598"/>
    </source>
</evidence>
<feature type="active site" description="Nucleophile; for glutaminase activity" evidence="7">
    <location>
        <position position="154"/>
    </location>
</feature>
<dbReference type="PANTHER" id="PTHR23090">
    <property type="entry name" value="NH 3 /GLUTAMINE-DEPENDENT NAD + SYNTHETASE"/>
    <property type="match status" value="1"/>
</dbReference>
<dbReference type="Pfam" id="PF02540">
    <property type="entry name" value="NAD_synthase"/>
    <property type="match status" value="1"/>
</dbReference>
<dbReference type="PROSITE" id="PS50263">
    <property type="entry name" value="CN_HYDROLASE"/>
    <property type="match status" value="1"/>
</dbReference>
<evidence type="ECO:0000256" key="7">
    <source>
        <dbReference type="HAMAP-Rule" id="MF_02090"/>
    </source>
</evidence>
<evidence type="ECO:0000256" key="6">
    <source>
        <dbReference type="ARBA" id="ARBA00023027"/>
    </source>
</evidence>
<dbReference type="Pfam" id="PF00795">
    <property type="entry name" value="CN_hydrolase"/>
    <property type="match status" value="1"/>
</dbReference>